<sequence length="239" mass="26793">MLEVDGTYRRVFSGAGIEECKKTGMGDEGDSAETRMKRDVCNNIIPKLAATFMASKHLLKMLVAFTKRLKFLKLSVRYLWFAFRPVLELFRRLLHGISHKLSWFPLPEPGLSIGSGIMGATQPMQNVFPVFQPDPLSNEKATGKTLAVRPFENLVANTISSQHGIRGSLTFSTMPMLNHIPNSSAAPNVTGRGQISLRAIVASEIRRYKRAITHPSSHDNNWLRLTHPEGARYFFNPLE</sequence>
<dbReference type="EMBL" id="KV448640">
    <property type="protein sequence ID" value="OAX34222.1"/>
    <property type="molecule type" value="Genomic_DNA"/>
</dbReference>
<name>A0A1B7MNN7_9AGAM</name>
<feature type="non-terminal residue" evidence="1">
    <location>
        <position position="239"/>
    </location>
</feature>
<reference evidence="1 2" key="1">
    <citation type="submission" date="2016-06" db="EMBL/GenBank/DDBJ databases">
        <title>Comparative genomics of the ectomycorrhizal sister species Rhizopogon vinicolor and Rhizopogon vesiculosus (Basidiomycota: Boletales) reveals a divergence of the mating type B locus.</title>
        <authorList>
            <consortium name="DOE Joint Genome Institute"/>
            <person name="Mujic A.B."/>
            <person name="Kuo A."/>
            <person name="Tritt A."/>
            <person name="Lipzen A."/>
            <person name="Chen C."/>
            <person name="Johnson J."/>
            <person name="Sharma A."/>
            <person name="Barry K."/>
            <person name="Grigoriev I.V."/>
            <person name="Spatafora J.W."/>
        </authorList>
    </citation>
    <scope>NUCLEOTIDE SEQUENCE [LARGE SCALE GENOMIC DNA]</scope>
    <source>
        <strain evidence="1 2">AM-OR11-026</strain>
    </source>
</reference>
<organism evidence="1 2">
    <name type="scientific">Rhizopogon vinicolor AM-OR11-026</name>
    <dbReference type="NCBI Taxonomy" id="1314800"/>
    <lineage>
        <taxon>Eukaryota</taxon>
        <taxon>Fungi</taxon>
        <taxon>Dikarya</taxon>
        <taxon>Basidiomycota</taxon>
        <taxon>Agaricomycotina</taxon>
        <taxon>Agaricomycetes</taxon>
        <taxon>Agaricomycetidae</taxon>
        <taxon>Boletales</taxon>
        <taxon>Suillineae</taxon>
        <taxon>Rhizopogonaceae</taxon>
        <taxon>Rhizopogon</taxon>
    </lineage>
</organism>
<dbReference type="Proteomes" id="UP000092154">
    <property type="component" value="Unassembled WGS sequence"/>
</dbReference>
<dbReference type="InParanoid" id="A0A1B7MNN7"/>
<dbReference type="OrthoDB" id="2678381at2759"/>
<dbReference type="AlphaFoldDB" id="A0A1B7MNN7"/>
<proteinExistence type="predicted"/>
<accession>A0A1B7MNN7</accession>
<keyword evidence="2" id="KW-1185">Reference proteome</keyword>
<evidence type="ECO:0000313" key="1">
    <source>
        <dbReference type="EMBL" id="OAX34222.1"/>
    </source>
</evidence>
<protein>
    <submittedName>
        <fullName evidence="1">Uncharacterized protein</fullName>
    </submittedName>
</protein>
<evidence type="ECO:0000313" key="2">
    <source>
        <dbReference type="Proteomes" id="UP000092154"/>
    </source>
</evidence>
<gene>
    <name evidence="1" type="ORF">K503DRAFT_785926</name>
</gene>